<name>A0A9X1V8G9_9BACL</name>
<feature type="transmembrane region" description="Helical" evidence="7">
    <location>
        <begin position="299"/>
        <end position="316"/>
    </location>
</feature>
<dbReference type="PROSITE" id="PS50850">
    <property type="entry name" value="MFS"/>
    <property type="match status" value="1"/>
</dbReference>
<evidence type="ECO:0000256" key="6">
    <source>
        <dbReference type="ARBA" id="ARBA00023136"/>
    </source>
</evidence>
<dbReference type="SUPFAM" id="SSF103473">
    <property type="entry name" value="MFS general substrate transporter"/>
    <property type="match status" value="1"/>
</dbReference>
<keyword evidence="6 7" id="KW-0472">Membrane</keyword>
<dbReference type="Pfam" id="PF07690">
    <property type="entry name" value="MFS_1"/>
    <property type="match status" value="2"/>
</dbReference>
<comment type="subcellular location">
    <subcellularLocation>
        <location evidence="1">Cell membrane</location>
        <topology evidence="1">Multi-pass membrane protein</topology>
    </subcellularLocation>
</comment>
<gene>
    <name evidence="9" type="primary">mdtH_2</name>
    <name evidence="9" type="ORF">MM817_01967</name>
</gene>
<sequence>MFRTLHRNIKIRLFVGFLFSIAQATTMPFMAIYFASTIGEAVAGLLLAIATMGSLLASFVSGYYCDKIGRRPIMLFGEVVFFASYVLMAAANSPWWSSPWATFMAFLTSTICFGLYVPADDAMLLDVTDVADRPVVYGMFYWMYNLTLAIGSSVGAFLFEGHRMLLFTITGVAILITLFTTIFFIQETHPVTDAHSLTHPVHATSLFHVYRRVFNDRRFVLYLIGGLCAATLEAQLNNYIGIHLAKNMTTTTITTLHHISLRVDGLKMVGLLQTENTILVVLLATLAIRFVTRRDRRRTLFAGLALNAIGYVLMVVFTNPYILLGTMLVATIGEVINTPIRQAYLGELAPEEMRSSYAAMNGVSFTAARLVASLAVVLGAIVPHWTMVGITALFGFTGIMLLRIVANQLPRFQPRDPFTDNIPTTTSSQT</sequence>
<evidence type="ECO:0000256" key="7">
    <source>
        <dbReference type="SAM" id="Phobius"/>
    </source>
</evidence>
<evidence type="ECO:0000256" key="2">
    <source>
        <dbReference type="ARBA" id="ARBA00022448"/>
    </source>
</evidence>
<dbReference type="InterPro" id="IPR036259">
    <property type="entry name" value="MFS_trans_sf"/>
</dbReference>
<keyword evidence="10" id="KW-1185">Reference proteome</keyword>
<feature type="transmembrane region" description="Helical" evidence="7">
    <location>
        <begin position="276"/>
        <end position="292"/>
    </location>
</feature>
<accession>A0A9X1V8G9</accession>
<keyword evidence="5 7" id="KW-1133">Transmembrane helix</keyword>
<dbReference type="GO" id="GO:0005886">
    <property type="term" value="C:plasma membrane"/>
    <property type="evidence" value="ECO:0007669"/>
    <property type="project" value="UniProtKB-SubCell"/>
</dbReference>
<keyword evidence="3" id="KW-1003">Cell membrane</keyword>
<feature type="transmembrane region" description="Helical" evidence="7">
    <location>
        <begin position="97"/>
        <end position="119"/>
    </location>
</feature>
<organism evidence="9 10">
    <name type="scientific">Sulfoacidibacillus ferrooxidans</name>
    <dbReference type="NCBI Taxonomy" id="2005001"/>
    <lineage>
        <taxon>Bacteria</taxon>
        <taxon>Bacillati</taxon>
        <taxon>Bacillota</taxon>
        <taxon>Bacilli</taxon>
        <taxon>Bacillales</taxon>
        <taxon>Alicyclobacillaceae</taxon>
        <taxon>Sulfoacidibacillus</taxon>
    </lineage>
</organism>
<evidence type="ECO:0000259" key="8">
    <source>
        <dbReference type="PROSITE" id="PS50850"/>
    </source>
</evidence>
<comment type="caution">
    <text evidence="9">The sequence shown here is derived from an EMBL/GenBank/DDBJ whole genome shotgun (WGS) entry which is preliminary data.</text>
</comment>
<feature type="transmembrane region" description="Helical" evidence="7">
    <location>
        <begin position="72"/>
        <end position="91"/>
    </location>
</feature>
<evidence type="ECO:0000256" key="1">
    <source>
        <dbReference type="ARBA" id="ARBA00004651"/>
    </source>
</evidence>
<feature type="transmembrane region" description="Helical" evidence="7">
    <location>
        <begin position="140"/>
        <end position="159"/>
    </location>
</feature>
<dbReference type="Proteomes" id="UP001139263">
    <property type="component" value="Unassembled WGS sequence"/>
</dbReference>
<feature type="transmembrane region" description="Helical" evidence="7">
    <location>
        <begin position="219"/>
        <end position="240"/>
    </location>
</feature>
<evidence type="ECO:0000313" key="9">
    <source>
        <dbReference type="EMBL" id="MCI0183676.1"/>
    </source>
</evidence>
<feature type="transmembrane region" description="Helical" evidence="7">
    <location>
        <begin position="41"/>
        <end position="65"/>
    </location>
</feature>
<evidence type="ECO:0000256" key="3">
    <source>
        <dbReference type="ARBA" id="ARBA00022475"/>
    </source>
</evidence>
<protein>
    <submittedName>
        <fullName evidence="9">Multidrug resistance protein MdtH</fullName>
    </submittedName>
</protein>
<evidence type="ECO:0000313" key="10">
    <source>
        <dbReference type="Proteomes" id="UP001139263"/>
    </source>
</evidence>
<dbReference type="RefSeq" id="WP_241714242.1">
    <property type="nucleotide sequence ID" value="NZ_JALBUF010000005.1"/>
</dbReference>
<proteinExistence type="predicted"/>
<dbReference type="Gene3D" id="1.20.1250.20">
    <property type="entry name" value="MFS general substrate transporter like domains"/>
    <property type="match status" value="2"/>
</dbReference>
<keyword evidence="2" id="KW-0813">Transport</keyword>
<dbReference type="InterPro" id="IPR050171">
    <property type="entry name" value="MFS_Transporters"/>
</dbReference>
<feature type="domain" description="Major facilitator superfamily (MFS) profile" evidence="8">
    <location>
        <begin position="1"/>
        <end position="410"/>
    </location>
</feature>
<keyword evidence="4 7" id="KW-0812">Transmembrane</keyword>
<feature type="transmembrane region" description="Helical" evidence="7">
    <location>
        <begin position="12"/>
        <end position="35"/>
    </location>
</feature>
<dbReference type="PANTHER" id="PTHR23517:SF3">
    <property type="entry name" value="INTEGRAL MEMBRANE TRANSPORT PROTEIN"/>
    <property type="match status" value="1"/>
</dbReference>
<evidence type="ECO:0000256" key="5">
    <source>
        <dbReference type="ARBA" id="ARBA00022989"/>
    </source>
</evidence>
<dbReference type="InterPro" id="IPR020846">
    <property type="entry name" value="MFS_dom"/>
</dbReference>
<feature type="transmembrane region" description="Helical" evidence="7">
    <location>
        <begin position="387"/>
        <end position="406"/>
    </location>
</feature>
<dbReference type="InterPro" id="IPR011701">
    <property type="entry name" value="MFS"/>
</dbReference>
<reference evidence="9" key="1">
    <citation type="submission" date="2022-03" db="EMBL/GenBank/DDBJ databases">
        <title>Draft Genome Sequence of Firmicute Strain S0AB, a Heterotrophic Iron/Sulfur-Oxidizing Extreme Acidophile.</title>
        <authorList>
            <person name="Vergara E."/>
            <person name="Pakostova E."/>
            <person name="Johnson D.B."/>
            <person name="Holmes D.S."/>
        </authorList>
    </citation>
    <scope>NUCLEOTIDE SEQUENCE</scope>
    <source>
        <strain evidence="9">S0AB</strain>
    </source>
</reference>
<feature type="transmembrane region" description="Helical" evidence="7">
    <location>
        <begin position="165"/>
        <end position="185"/>
    </location>
</feature>
<evidence type="ECO:0000256" key="4">
    <source>
        <dbReference type="ARBA" id="ARBA00022692"/>
    </source>
</evidence>
<dbReference type="AlphaFoldDB" id="A0A9X1V8G9"/>
<dbReference type="PANTHER" id="PTHR23517">
    <property type="entry name" value="RESISTANCE PROTEIN MDTM, PUTATIVE-RELATED-RELATED"/>
    <property type="match status" value="1"/>
</dbReference>
<dbReference type="GO" id="GO:0022857">
    <property type="term" value="F:transmembrane transporter activity"/>
    <property type="evidence" value="ECO:0007669"/>
    <property type="project" value="InterPro"/>
</dbReference>
<dbReference type="EMBL" id="JALBUF010000005">
    <property type="protein sequence ID" value="MCI0183676.1"/>
    <property type="molecule type" value="Genomic_DNA"/>
</dbReference>